<dbReference type="EMBL" id="CM011684">
    <property type="protein sequence ID" value="TMS13056.1"/>
    <property type="molecule type" value="Genomic_DNA"/>
</dbReference>
<gene>
    <name evidence="1" type="ORF">E3U43_018131</name>
</gene>
<keyword evidence="2" id="KW-1185">Reference proteome</keyword>
<evidence type="ECO:0000313" key="2">
    <source>
        <dbReference type="Proteomes" id="UP000793456"/>
    </source>
</evidence>
<comment type="caution">
    <text evidence="1">The sequence shown here is derived from an EMBL/GenBank/DDBJ whole genome shotgun (WGS) entry which is preliminary data.</text>
</comment>
<protein>
    <submittedName>
        <fullName evidence="1">Uncharacterized protein</fullName>
    </submittedName>
</protein>
<reference evidence="1" key="1">
    <citation type="submission" date="2018-11" db="EMBL/GenBank/DDBJ databases">
        <title>The sequence and de novo assembly of Larimichthys crocea genome using PacBio and Hi-C technologies.</title>
        <authorList>
            <person name="Xu P."/>
            <person name="Chen B."/>
            <person name="Zhou Z."/>
            <person name="Ke Q."/>
            <person name="Wu Y."/>
            <person name="Bai H."/>
            <person name="Pu F."/>
        </authorList>
    </citation>
    <scope>NUCLEOTIDE SEQUENCE</scope>
    <source>
        <tissue evidence="1">Muscle</tissue>
    </source>
</reference>
<sequence length="143" mass="15962">MTRLTGASAKGQPTAVNGHPRAKGKTGIHGILAHHGHTLMADKHNQTWWSLNTSGPRDNFLGVDEVAPKARLINKMLESTEKNMHAHQMGDQQPYIYNSQFTALYFYGINFCMFMAASTEHNGIGWTSSPWCWQESSSGELWV</sequence>
<organism evidence="1 2">
    <name type="scientific">Larimichthys crocea</name>
    <name type="common">Large yellow croaker</name>
    <name type="synonym">Pseudosciaena crocea</name>
    <dbReference type="NCBI Taxonomy" id="215358"/>
    <lineage>
        <taxon>Eukaryota</taxon>
        <taxon>Metazoa</taxon>
        <taxon>Chordata</taxon>
        <taxon>Craniata</taxon>
        <taxon>Vertebrata</taxon>
        <taxon>Euteleostomi</taxon>
        <taxon>Actinopterygii</taxon>
        <taxon>Neopterygii</taxon>
        <taxon>Teleostei</taxon>
        <taxon>Neoteleostei</taxon>
        <taxon>Acanthomorphata</taxon>
        <taxon>Eupercaria</taxon>
        <taxon>Sciaenidae</taxon>
        <taxon>Larimichthys</taxon>
    </lineage>
</organism>
<name>A0ACD3R0J7_LARCR</name>
<evidence type="ECO:0000313" key="1">
    <source>
        <dbReference type="EMBL" id="TMS13056.1"/>
    </source>
</evidence>
<dbReference type="Proteomes" id="UP000793456">
    <property type="component" value="Chromosome XI"/>
</dbReference>
<accession>A0ACD3R0J7</accession>
<proteinExistence type="predicted"/>